<gene>
    <name evidence="4" type="ORF">KC01_LOCUS5163</name>
</gene>
<feature type="compositionally biased region" description="Polar residues" evidence="2">
    <location>
        <begin position="469"/>
        <end position="483"/>
    </location>
</feature>
<feature type="region of interest" description="Disordered" evidence="2">
    <location>
        <begin position="382"/>
        <end position="407"/>
    </location>
</feature>
<feature type="domain" description="SH2" evidence="3">
    <location>
        <begin position="120"/>
        <end position="214"/>
    </location>
</feature>
<dbReference type="InterPro" id="IPR036860">
    <property type="entry name" value="SH2_dom_sf"/>
</dbReference>
<evidence type="ECO:0000256" key="2">
    <source>
        <dbReference type="SAM" id="MobiDB-lite"/>
    </source>
</evidence>
<feature type="compositionally biased region" description="Basic and acidic residues" evidence="2">
    <location>
        <begin position="244"/>
        <end position="253"/>
    </location>
</feature>
<keyword evidence="1" id="KW-0727">SH2 domain</keyword>
<name>A0AAV2JCY0_KNICA</name>
<evidence type="ECO:0000313" key="4">
    <source>
        <dbReference type="EMBL" id="CAL1573219.1"/>
    </source>
</evidence>
<keyword evidence="5" id="KW-1185">Reference proteome</keyword>
<feature type="compositionally biased region" description="Basic and acidic residues" evidence="2">
    <location>
        <begin position="273"/>
        <end position="296"/>
    </location>
</feature>
<evidence type="ECO:0000259" key="3">
    <source>
        <dbReference type="PROSITE" id="PS50001"/>
    </source>
</evidence>
<evidence type="ECO:0000256" key="1">
    <source>
        <dbReference type="PROSITE-ProRule" id="PRU00191"/>
    </source>
</evidence>
<dbReference type="SMART" id="SM00252">
    <property type="entry name" value="SH2"/>
    <property type="match status" value="1"/>
</dbReference>
<feature type="compositionally biased region" description="Low complexity" evidence="2">
    <location>
        <begin position="448"/>
        <end position="468"/>
    </location>
</feature>
<feature type="compositionally biased region" description="Acidic residues" evidence="2">
    <location>
        <begin position="398"/>
        <end position="407"/>
    </location>
</feature>
<dbReference type="AlphaFoldDB" id="A0AAV2JCY0"/>
<dbReference type="Proteomes" id="UP001497482">
    <property type="component" value="Chromosome 11"/>
</dbReference>
<dbReference type="PROSITE" id="PS50001">
    <property type="entry name" value="SH2"/>
    <property type="match status" value="1"/>
</dbReference>
<accession>A0AAV2JCY0</accession>
<dbReference type="Pfam" id="PF00017">
    <property type="entry name" value="SH2"/>
    <property type="match status" value="1"/>
</dbReference>
<organism evidence="4 5">
    <name type="scientific">Knipowitschia caucasica</name>
    <name type="common">Caucasian dwarf goby</name>
    <name type="synonym">Pomatoschistus caucasicus</name>
    <dbReference type="NCBI Taxonomy" id="637954"/>
    <lineage>
        <taxon>Eukaryota</taxon>
        <taxon>Metazoa</taxon>
        <taxon>Chordata</taxon>
        <taxon>Craniata</taxon>
        <taxon>Vertebrata</taxon>
        <taxon>Euteleostomi</taxon>
        <taxon>Actinopterygii</taxon>
        <taxon>Neopterygii</taxon>
        <taxon>Teleostei</taxon>
        <taxon>Neoteleostei</taxon>
        <taxon>Acanthomorphata</taxon>
        <taxon>Gobiaria</taxon>
        <taxon>Gobiiformes</taxon>
        <taxon>Gobioidei</taxon>
        <taxon>Gobiidae</taxon>
        <taxon>Gobiinae</taxon>
        <taxon>Knipowitschia</taxon>
    </lineage>
</organism>
<proteinExistence type="predicted"/>
<feature type="region of interest" description="Disordered" evidence="2">
    <location>
        <begin position="242"/>
        <end position="297"/>
    </location>
</feature>
<dbReference type="SUPFAM" id="SSF55550">
    <property type="entry name" value="SH2 domain"/>
    <property type="match status" value="1"/>
</dbReference>
<reference evidence="4 5" key="1">
    <citation type="submission" date="2024-04" db="EMBL/GenBank/DDBJ databases">
        <authorList>
            <person name="Waldvogel A.-M."/>
            <person name="Schoenle A."/>
        </authorList>
    </citation>
    <scope>NUCLEOTIDE SEQUENCE [LARGE SCALE GENOMIC DNA]</scope>
</reference>
<dbReference type="EMBL" id="OZ035833">
    <property type="protein sequence ID" value="CAL1573219.1"/>
    <property type="molecule type" value="Genomic_DNA"/>
</dbReference>
<sequence>MPGVTIVGGATGEVRWAGLQAKVKQQRSDAKGQSELLRFTTKPGLAVPIQADLLRSCEGSVLKCSGYDWEPPGQMAEQEEPLYDFPEPSQTSKGKGHQRSQGSLRSVSVLDRLLLTVPVWLQLTLNPATALHILQREPPGTFLVRNSRTLLRKVLCVRLADNSEPSFVQQFDIQEENSNFSLVTSAFSFPDLPRLISFYCASSDVLPFPLELPEAIARASSHKELESISHMGIEFWNSHLNIRGPRDAPKPQKDSASTPDVTPAVPPAAEVQPKQDDQPVPDDHPSTPSESAKEEGTSAALFQEFCPIKTRSPKECNYGPGLGALCFINPLFLQSLNAWSRRRMFKRSLKVRVSTEGSTLLSPPLVPPPPPPLMPKCKGRCKAKGSKADDQTVRINPIDDDDDEEDYAELPPRTRELIFDDMLPLPTVMESLVEDADYQQPSPSFKASHPLSPYLSPKLSKKSTSLSPRNSPGNSPCVSPYQSPFPSPKMLSPFLPIPSPMAEDAYDIPVSYSKPHHLLEVEERGAGDEEGELVLRIEAASLSDKDC</sequence>
<dbReference type="InterPro" id="IPR000980">
    <property type="entry name" value="SH2"/>
</dbReference>
<protein>
    <recommendedName>
        <fullName evidence="3">SH2 domain-containing protein</fullName>
    </recommendedName>
</protein>
<evidence type="ECO:0000313" key="5">
    <source>
        <dbReference type="Proteomes" id="UP001497482"/>
    </source>
</evidence>
<feature type="region of interest" description="Disordered" evidence="2">
    <location>
        <begin position="439"/>
        <end position="483"/>
    </location>
</feature>
<feature type="compositionally biased region" description="Low complexity" evidence="2">
    <location>
        <begin position="259"/>
        <end position="272"/>
    </location>
</feature>
<dbReference type="Gene3D" id="3.30.505.10">
    <property type="entry name" value="SH2 domain"/>
    <property type="match status" value="1"/>
</dbReference>